<dbReference type="InterPro" id="IPR001138">
    <property type="entry name" value="Zn2Cys6_DnaBD"/>
</dbReference>
<dbReference type="GO" id="GO:0008270">
    <property type="term" value="F:zinc ion binding"/>
    <property type="evidence" value="ECO:0007669"/>
    <property type="project" value="InterPro"/>
</dbReference>
<dbReference type="GO" id="GO:0000981">
    <property type="term" value="F:DNA-binding transcription factor activity, RNA polymerase II-specific"/>
    <property type="evidence" value="ECO:0007669"/>
    <property type="project" value="InterPro"/>
</dbReference>
<dbReference type="PROSITE" id="PS00463">
    <property type="entry name" value="ZN2_CY6_FUNGAL_1"/>
    <property type="match status" value="1"/>
</dbReference>
<feature type="region of interest" description="Disordered" evidence="3">
    <location>
        <begin position="1"/>
        <end position="27"/>
    </location>
</feature>
<dbReference type="PANTHER" id="PTHR46910">
    <property type="entry name" value="TRANSCRIPTION FACTOR PDR1"/>
    <property type="match status" value="1"/>
</dbReference>
<evidence type="ECO:0000256" key="2">
    <source>
        <dbReference type="ARBA" id="ARBA00023242"/>
    </source>
</evidence>
<dbReference type="CDD" id="cd12148">
    <property type="entry name" value="fungal_TF_MHR"/>
    <property type="match status" value="1"/>
</dbReference>
<evidence type="ECO:0000313" key="6">
    <source>
        <dbReference type="Proteomes" id="UP000799302"/>
    </source>
</evidence>
<feature type="domain" description="Zn(2)-C6 fungal-type" evidence="4">
    <location>
        <begin position="28"/>
        <end position="58"/>
    </location>
</feature>
<dbReference type="InterPro" id="IPR007219">
    <property type="entry name" value="XnlR_reg_dom"/>
</dbReference>
<keyword evidence="2" id="KW-0539">Nucleus</keyword>
<feature type="region of interest" description="Disordered" evidence="3">
    <location>
        <begin position="93"/>
        <end position="128"/>
    </location>
</feature>
<dbReference type="SMART" id="SM00066">
    <property type="entry name" value="GAL4"/>
    <property type="match status" value="1"/>
</dbReference>
<protein>
    <recommendedName>
        <fullName evidence="4">Zn(2)-C6 fungal-type domain-containing protein</fullName>
    </recommendedName>
</protein>
<accession>A0A6A6UGB4</accession>
<feature type="compositionally biased region" description="Polar residues" evidence="3">
    <location>
        <begin position="93"/>
        <end position="110"/>
    </location>
</feature>
<dbReference type="Pfam" id="PF04082">
    <property type="entry name" value="Fungal_trans"/>
    <property type="match status" value="1"/>
</dbReference>
<keyword evidence="6" id="KW-1185">Reference proteome</keyword>
<evidence type="ECO:0000256" key="3">
    <source>
        <dbReference type="SAM" id="MobiDB-lite"/>
    </source>
</evidence>
<dbReference type="Proteomes" id="UP000799302">
    <property type="component" value="Unassembled WGS sequence"/>
</dbReference>
<dbReference type="InterPro" id="IPR050987">
    <property type="entry name" value="AtrR-like"/>
</dbReference>
<dbReference type="CDD" id="cd00067">
    <property type="entry name" value="GAL4"/>
    <property type="match status" value="1"/>
</dbReference>
<reference evidence="5" key="1">
    <citation type="journal article" date="2020" name="Stud. Mycol.">
        <title>101 Dothideomycetes genomes: a test case for predicting lifestyles and emergence of pathogens.</title>
        <authorList>
            <person name="Haridas S."/>
            <person name="Albert R."/>
            <person name="Binder M."/>
            <person name="Bloem J."/>
            <person name="Labutti K."/>
            <person name="Salamov A."/>
            <person name="Andreopoulos B."/>
            <person name="Baker S."/>
            <person name="Barry K."/>
            <person name="Bills G."/>
            <person name="Bluhm B."/>
            <person name="Cannon C."/>
            <person name="Castanera R."/>
            <person name="Culley D."/>
            <person name="Daum C."/>
            <person name="Ezra D."/>
            <person name="Gonzalez J."/>
            <person name="Henrissat B."/>
            <person name="Kuo A."/>
            <person name="Liang C."/>
            <person name="Lipzen A."/>
            <person name="Lutzoni F."/>
            <person name="Magnuson J."/>
            <person name="Mondo S."/>
            <person name="Nolan M."/>
            <person name="Ohm R."/>
            <person name="Pangilinan J."/>
            <person name="Park H.-J."/>
            <person name="Ramirez L."/>
            <person name="Alfaro M."/>
            <person name="Sun H."/>
            <person name="Tritt A."/>
            <person name="Yoshinaga Y."/>
            <person name="Zwiers L.-H."/>
            <person name="Turgeon B."/>
            <person name="Goodwin S."/>
            <person name="Spatafora J."/>
            <person name="Crous P."/>
            <person name="Grigoriev I."/>
        </authorList>
    </citation>
    <scope>NUCLEOTIDE SEQUENCE</scope>
    <source>
        <strain evidence="5">CBS 115976</strain>
    </source>
</reference>
<dbReference type="Gene3D" id="4.10.240.10">
    <property type="entry name" value="Zn(2)-C6 fungal-type DNA-binding domain"/>
    <property type="match status" value="1"/>
</dbReference>
<dbReference type="GO" id="GO:0003677">
    <property type="term" value="F:DNA binding"/>
    <property type="evidence" value="ECO:0007669"/>
    <property type="project" value="InterPro"/>
</dbReference>
<dbReference type="OrthoDB" id="2123952at2759"/>
<keyword evidence="1" id="KW-0479">Metal-binding</keyword>
<evidence type="ECO:0000313" key="5">
    <source>
        <dbReference type="EMBL" id="KAF2670128.1"/>
    </source>
</evidence>
<dbReference type="GO" id="GO:0006351">
    <property type="term" value="P:DNA-templated transcription"/>
    <property type="evidence" value="ECO:0007669"/>
    <property type="project" value="InterPro"/>
</dbReference>
<dbReference type="SMART" id="SM00906">
    <property type="entry name" value="Fungal_trans"/>
    <property type="match status" value="1"/>
</dbReference>
<dbReference type="EMBL" id="MU004234">
    <property type="protein sequence ID" value="KAF2670128.1"/>
    <property type="molecule type" value="Genomic_DNA"/>
</dbReference>
<dbReference type="PANTHER" id="PTHR46910:SF25">
    <property type="entry name" value="ABC-TRANSPORTER-REGULATING TRANSCRIPTION FACTOR"/>
    <property type="match status" value="1"/>
</dbReference>
<name>A0A6A6UGB4_9PEZI</name>
<dbReference type="InterPro" id="IPR036864">
    <property type="entry name" value="Zn2-C6_fun-type_DNA-bd_sf"/>
</dbReference>
<dbReference type="PROSITE" id="PS50048">
    <property type="entry name" value="ZN2_CY6_FUNGAL_2"/>
    <property type="match status" value="1"/>
</dbReference>
<dbReference type="AlphaFoldDB" id="A0A6A6UGB4"/>
<sequence length="683" mass="77108">MSEVRISDTEDSSEGETNAPKRKKTSRACDSCRKKKIRCDAATNPCLNCVNYQVPCVFTRVDKPRKTPRRSGKRIDELESRLGRMENMLTELHSSSVRTSKSTPQSSHSDTSVRGDRRSRLTPASSSTTLNTDILDPLLRSTASIPTFEAFDYDQVNKVSHPLMGGPDPFPHNHVYTRLPPKDVALPLVTEYLEGCNNMIPLLQPVILLEAFERDYSQDRPEDLDWWTILNMVLALSIRSNPNRSNSNHKACLYAQNAFDVLPNLIMKNSNLKTIQALLLMCMFLRGSSNPRPASVLIASAIRLAYLLGIHKRQFNQGLPAEQVDQRQRAFWIAYCLDKDFSLRYEQPPVINDNDMDVDLPELEPRDGLGLIHGAGGASPVNYFRLRVHLAVIQSKAYSELYSVRALKMTEEERMPALQNLNSLLEDWKDRFLVGARVDGLTIMSPLISSHIVSLHLQYFHCMATVNRVPFQNQSWMKVVLREPNTRTSEYDHQLCYAAVRCVAGARASMRLMSIAPQGDLMCTWTLLSYCVSAMVILLARILHQPTHRLALTDMDLVKPQIRLLNSLSEKQSTEDLEGMRDICNELAEKAQAALIQAQPPTTQQLRSTSWLPRASQQPLFFPSTTAYSDQMTLSEADLTALNELYTEPSDQPVNTSTQNWTLDTIFDTGFENEIAIGNDWAI</sequence>
<organism evidence="5 6">
    <name type="scientific">Microthyrium microscopicum</name>
    <dbReference type="NCBI Taxonomy" id="703497"/>
    <lineage>
        <taxon>Eukaryota</taxon>
        <taxon>Fungi</taxon>
        <taxon>Dikarya</taxon>
        <taxon>Ascomycota</taxon>
        <taxon>Pezizomycotina</taxon>
        <taxon>Dothideomycetes</taxon>
        <taxon>Dothideomycetes incertae sedis</taxon>
        <taxon>Microthyriales</taxon>
        <taxon>Microthyriaceae</taxon>
        <taxon>Microthyrium</taxon>
    </lineage>
</organism>
<dbReference type="SUPFAM" id="SSF57701">
    <property type="entry name" value="Zn2/Cys6 DNA-binding domain"/>
    <property type="match status" value="1"/>
</dbReference>
<evidence type="ECO:0000256" key="1">
    <source>
        <dbReference type="ARBA" id="ARBA00022723"/>
    </source>
</evidence>
<proteinExistence type="predicted"/>
<evidence type="ECO:0000259" key="4">
    <source>
        <dbReference type="PROSITE" id="PS50048"/>
    </source>
</evidence>
<dbReference type="Pfam" id="PF00172">
    <property type="entry name" value="Zn_clus"/>
    <property type="match status" value="1"/>
</dbReference>
<gene>
    <name evidence="5" type="ORF">BT63DRAFT_454307</name>
</gene>